<dbReference type="AlphaFoldDB" id="A0A414RCF3"/>
<dbReference type="Gene3D" id="2.60.40.1120">
    <property type="entry name" value="Carboxypeptidase-like, regulatory domain"/>
    <property type="match status" value="1"/>
</dbReference>
<dbReference type="Pfam" id="PF01471">
    <property type="entry name" value="PG_binding_1"/>
    <property type="match status" value="1"/>
</dbReference>
<dbReference type="RefSeq" id="WP_118037674.1">
    <property type="nucleotide sequence ID" value="NZ_CATWJF010000007.1"/>
</dbReference>
<protein>
    <submittedName>
        <fullName evidence="2">Peptidoglycan-binding protein</fullName>
    </submittedName>
</protein>
<dbReference type="Proteomes" id="UP000286186">
    <property type="component" value="Unassembled WGS sequence"/>
</dbReference>
<gene>
    <name evidence="2" type="ORF">DW652_00465</name>
</gene>
<dbReference type="InterPro" id="IPR002477">
    <property type="entry name" value="Peptidoglycan-bd-like"/>
</dbReference>
<dbReference type="SUPFAM" id="SSF47090">
    <property type="entry name" value="PGBD-like"/>
    <property type="match status" value="1"/>
</dbReference>
<dbReference type="InterPro" id="IPR036365">
    <property type="entry name" value="PGBD-like_sf"/>
</dbReference>
<reference evidence="2 3" key="1">
    <citation type="submission" date="2018-08" db="EMBL/GenBank/DDBJ databases">
        <title>A genome reference for cultivated species of the human gut microbiota.</title>
        <authorList>
            <person name="Zou Y."/>
            <person name="Xue W."/>
            <person name="Luo G."/>
        </authorList>
    </citation>
    <scope>NUCLEOTIDE SEQUENCE [LARGE SCALE GENOMIC DNA]</scope>
    <source>
        <strain evidence="2 3">AM23-22</strain>
    </source>
</reference>
<dbReference type="EMBL" id="QRHR01000001">
    <property type="protein sequence ID" value="RHF90719.1"/>
    <property type="molecule type" value="Genomic_DNA"/>
</dbReference>
<accession>A0A414RCF3</accession>
<dbReference type="InterPro" id="IPR036366">
    <property type="entry name" value="PGBDSf"/>
</dbReference>
<evidence type="ECO:0000259" key="1">
    <source>
        <dbReference type="Pfam" id="PF01471"/>
    </source>
</evidence>
<proteinExistence type="predicted"/>
<feature type="domain" description="Peptidoglycan binding-like" evidence="1">
    <location>
        <begin position="343"/>
        <end position="403"/>
    </location>
</feature>
<name>A0A414RCF3_9FIRM</name>
<organism evidence="2 3">
    <name type="scientific">Eubacterium ventriosum</name>
    <dbReference type="NCBI Taxonomy" id="39496"/>
    <lineage>
        <taxon>Bacteria</taxon>
        <taxon>Bacillati</taxon>
        <taxon>Bacillota</taxon>
        <taxon>Clostridia</taxon>
        <taxon>Eubacteriales</taxon>
        <taxon>Eubacteriaceae</taxon>
        <taxon>Eubacterium</taxon>
    </lineage>
</organism>
<evidence type="ECO:0000313" key="2">
    <source>
        <dbReference type="EMBL" id="RHF90719.1"/>
    </source>
</evidence>
<sequence length="421" mass="47882">MLIKMQVGEQDRGELQVNVTDSDNAPIRDARVTISEPETAINPNSPIERLETDVSGQTQIVDLNTPPLEYSLNENNENMPYANYNIQIEVPGYETENIRNVEILPDSLSLQNVRMRKREGEQVENIDIDPHTLYAEYPEKIPEDEIKDVNEPGEIVLSRVVIPEYVVVHDGTPSSNARDYYVTYKDYIKNVASSEIYATWPRATIEANVLAIMSFTLNRVYTEWYRNKGYDFTITSSTAYDQKWIYGRNIFQSIDEVVDEIFDQYLSRPDVRQPILTQYCDGKRVTCPNWLSQWGSCNLGEQGFGTLEIIRNYYGDDMYINTAEQISGIPASWPGYDLTIGASGQKVMQMQEQLDTIARVYTAIPRVSADGVFGEGTQASVRAFQKIFDLPQTGVVDFSTWYKISQIYVGITRIAEGIPRG</sequence>
<evidence type="ECO:0000313" key="3">
    <source>
        <dbReference type="Proteomes" id="UP000286186"/>
    </source>
</evidence>
<comment type="caution">
    <text evidence="2">The sequence shown here is derived from an EMBL/GenBank/DDBJ whole genome shotgun (WGS) entry which is preliminary data.</text>
</comment>
<dbReference type="Gene3D" id="1.10.101.10">
    <property type="entry name" value="PGBD-like superfamily/PGBD"/>
    <property type="match status" value="1"/>
</dbReference>